<dbReference type="KEGG" id="sawl:NGM29_20935"/>
<dbReference type="RefSeq" id="WP_254161507.1">
    <property type="nucleotide sequence ID" value="NZ_CP100358.1"/>
</dbReference>
<sequence length="345" mass="39188">MRHNGSSPFTHGMEIEQFPGACPREVRNYTMNNDRGELTDWHNDMSGPRETSIGAYKNCKTILNRFYADTRDEDITWDWHASHEGAGAGSHVHLCVAGDVFDDPITAWTISYNTVAEVFPFLAPFFCHNWEEGFRDGSQRGYGSSLNVEHWAEGQLTRYSQDSIESHVNRPRSFNRSYNSVTFNPAAGNKPVTIELRANDAHPAMALNGLLLIRRLTGRAIEGGWSPKLENHRATLEACYETIYRRAADVGLLTAMKEQIPGGITFQEDRGLPGIDKREFDTMWEVLRAIMVAFPQTPGTWRKRSHILVRSGRDEYGPQNNPDALWNFDAPRGEFEWDHGPEQED</sequence>
<reference evidence="1" key="1">
    <citation type="submission" date="2022-06" db="EMBL/GenBank/DDBJ databases">
        <title>Diverse halophilic archaea isolated from saline environments.</title>
        <authorList>
            <person name="Cui H.-L."/>
        </authorList>
    </citation>
    <scope>NUCLEOTIDE SEQUENCE</scope>
    <source>
        <strain evidence="1">WLHS1</strain>
        <plasmid evidence="1">unnamed3</plasmid>
    </source>
</reference>
<name>A0A9E7SX09_9EURY</name>
<dbReference type="Proteomes" id="UP001056855">
    <property type="component" value="Plasmid unnamed3"/>
</dbReference>
<keyword evidence="2" id="KW-1185">Reference proteome</keyword>
<protein>
    <submittedName>
        <fullName evidence="1">Uncharacterized protein</fullName>
    </submittedName>
</protein>
<proteinExistence type="predicted"/>
<evidence type="ECO:0000313" key="2">
    <source>
        <dbReference type="Proteomes" id="UP001056855"/>
    </source>
</evidence>
<geneLocation type="plasmid" evidence="1 2">
    <name>unnamed3</name>
</geneLocation>
<accession>A0A9E7SX09</accession>
<gene>
    <name evidence="1" type="ORF">NGM29_20935</name>
</gene>
<dbReference type="GeneID" id="73292567"/>
<dbReference type="EMBL" id="CP100358">
    <property type="protein sequence ID" value="UTF55960.1"/>
    <property type="molecule type" value="Genomic_DNA"/>
</dbReference>
<keyword evidence="1" id="KW-0614">Plasmid</keyword>
<organism evidence="1 2">
    <name type="scientific">Natronosalvus rutilus</name>
    <dbReference type="NCBI Taxonomy" id="2953753"/>
    <lineage>
        <taxon>Archaea</taxon>
        <taxon>Methanobacteriati</taxon>
        <taxon>Methanobacteriota</taxon>
        <taxon>Stenosarchaea group</taxon>
        <taxon>Halobacteria</taxon>
        <taxon>Halobacteriales</taxon>
        <taxon>Natrialbaceae</taxon>
        <taxon>Natronosalvus</taxon>
    </lineage>
</organism>
<dbReference type="AlphaFoldDB" id="A0A9E7SX09"/>
<evidence type="ECO:0000313" key="1">
    <source>
        <dbReference type="EMBL" id="UTF55960.1"/>
    </source>
</evidence>